<feature type="domain" description="Major facilitator superfamily (MFS) profile" evidence="5">
    <location>
        <begin position="24"/>
        <end position="405"/>
    </location>
</feature>
<evidence type="ECO:0000259" key="5">
    <source>
        <dbReference type="PROSITE" id="PS50850"/>
    </source>
</evidence>
<feature type="transmembrane region" description="Helical" evidence="4">
    <location>
        <begin position="293"/>
        <end position="313"/>
    </location>
</feature>
<proteinExistence type="predicted"/>
<organism evidence="6 7">
    <name type="scientific">Agrobacterium tumefaciens</name>
    <dbReference type="NCBI Taxonomy" id="358"/>
    <lineage>
        <taxon>Bacteria</taxon>
        <taxon>Pseudomonadati</taxon>
        <taxon>Pseudomonadota</taxon>
        <taxon>Alphaproteobacteria</taxon>
        <taxon>Hyphomicrobiales</taxon>
        <taxon>Rhizobiaceae</taxon>
        <taxon>Rhizobium/Agrobacterium group</taxon>
        <taxon>Agrobacterium</taxon>
        <taxon>Agrobacterium tumefaciens complex</taxon>
    </lineage>
</organism>
<dbReference type="InterPro" id="IPR036259">
    <property type="entry name" value="MFS_trans_sf"/>
</dbReference>
<feature type="transmembrane region" description="Helical" evidence="4">
    <location>
        <begin position="57"/>
        <end position="74"/>
    </location>
</feature>
<comment type="caution">
    <text evidence="6">The sequence shown here is derived from an EMBL/GenBank/DDBJ whole genome shotgun (WGS) entry which is preliminary data.</text>
</comment>
<keyword evidence="1 4" id="KW-0812">Transmembrane</keyword>
<gene>
    <name evidence="6" type="ORF">EXN61_25215</name>
</gene>
<dbReference type="AlphaFoldDB" id="A0A546XJC7"/>
<feature type="transmembrane region" description="Helical" evidence="4">
    <location>
        <begin position="111"/>
        <end position="128"/>
    </location>
</feature>
<sequence>MSTSSAQSTSDVHLPSTKQVHIAVLFALGVSHLCNDTIQSIIPAVYPLVKAEFSLDFMQIGIITLVFQIAGALFQPAIGLYTDRHPLPYSAAFGMIFTMAGLAALAYASSYPLVLIAVTLIGIGSSIFHPEATRAARYASGGRQGLAQGIFQVGGQIGGALGPLAAAFLIVSNGRQSVAVFTILVVIAIFLLVWTARQSDQIKSHFEAYKKAAGEAGSIYPRRAVIIGMGILTVLMASKLSYLEGFRSFYTFYLIDRFNVSVETSQLMLFVFFISSAVGVLLGGLVGDRIGRYQIIWISILGPLPFTLLLPFADFFWTGVLTVVINLLMASAFASIMIYAMELVPSRIGLIGGLFYGLNFAIGGVAAALLGSLADRVGIEGVYSVCSFLPVVGVLAVFLPRLRSKRS</sequence>
<dbReference type="PANTHER" id="PTHR43129">
    <property type="entry name" value="FOSMIDOMYCIN RESISTANCE PROTEIN"/>
    <property type="match status" value="1"/>
</dbReference>
<dbReference type="PROSITE" id="PS50850">
    <property type="entry name" value="MFS"/>
    <property type="match status" value="1"/>
</dbReference>
<feature type="transmembrane region" description="Helical" evidence="4">
    <location>
        <begin position="382"/>
        <end position="402"/>
    </location>
</feature>
<feature type="transmembrane region" description="Helical" evidence="4">
    <location>
        <begin position="267"/>
        <end position="286"/>
    </location>
</feature>
<protein>
    <submittedName>
        <fullName evidence="6">MFS transporter</fullName>
    </submittedName>
</protein>
<keyword evidence="3 4" id="KW-0472">Membrane</keyword>
<feature type="transmembrane region" description="Helical" evidence="4">
    <location>
        <begin position="86"/>
        <end position="105"/>
    </location>
</feature>
<dbReference type="GO" id="GO:0022857">
    <property type="term" value="F:transmembrane transporter activity"/>
    <property type="evidence" value="ECO:0007669"/>
    <property type="project" value="InterPro"/>
</dbReference>
<dbReference type="EMBL" id="SGOE01000011">
    <property type="protein sequence ID" value="TRB00841.1"/>
    <property type="molecule type" value="Genomic_DNA"/>
</dbReference>
<evidence type="ECO:0000256" key="2">
    <source>
        <dbReference type="ARBA" id="ARBA00022989"/>
    </source>
</evidence>
<keyword evidence="2 4" id="KW-1133">Transmembrane helix</keyword>
<feature type="transmembrane region" description="Helical" evidence="4">
    <location>
        <begin position="319"/>
        <end position="341"/>
    </location>
</feature>
<evidence type="ECO:0000313" key="6">
    <source>
        <dbReference type="EMBL" id="TRB00841.1"/>
    </source>
</evidence>
<feature type="transmembrane region" description="Helical" evidence="4">
    <location>
        <begin position="177"/>
        <end position="196"/>
    </location>
</feature>
<evidence type="ECO:0000313" key="7">
    <source>
        <dbReference type="Proteomes" id="UP000317023"/>
    </source>
</evidence>
<evidence type="ECO:0000256" key="3">
    <source>
        <dbReference type="ARBA" id="ARBA00023136"/>
    </source>
</evidence>
<reference evidence="6 7" key="1">
    <citation type="journal article" date="2019" name="Appl. Microbiol. Biotechnol.">
        <title>Differential efficiency of wild type rhizogenic strains for rol gene transformation of plants.</title>
        <authorList>
            <person name="Desmet S."/>
            <person name="De Keyser E."/>
            <person name="Van Vaerenbergh J."/>
            <person name="Baeyen S."/>
            <person name="Van Huylenbroeck J."/>
            <person name="Geelen D."/>
            <person name="Dhooghe E."/>
        </authorList>
    </citation>
    <scope>NUCLEOTIDE SEQUENCE [LARGE SCALE GENOMIC DNA]</scope>
    <source>
        <strain evidence="6 7">MAFF210266</strain>
    </source>
</reference>
<dbReference type="SUPFAM" id="SSF103473">
    <property type="entry name" value="MFS general substrate transporter"/>
    <property type="match status" value="1"/>
</dbReference>
<dbReference type="Gene3D" id="1.20.1250.20">
    <property type="entry name" value="MFS general substrate transporter like domains"/>
    <property type="match status" value="2"/>
</dbReference>
<feature type="transmembrane region" description="Helical" evidence="4">
    <location>
        <begin position="149"/>
        <end position="171"/>
    </location>
</feature>
<evidence type="ECO:0000256" key="4">
    <source>
        <dbReference type="SAM" id="Phobius"/>
    </source>
</evidence>
<dbReference type="Pfam" id="PF07690">
    <property type="entry name" value="MFS_1"/>
    <property type="match status" value="1"/>
</dbReference>
<dbReference type="Proteomes" id="UP000317023">
    <property type="component" value="Unassembled WGS sequence"/>
</dbReference>
<dbReference type="CDD" id="cd17478">
    <property type="entry name" value="MFS_FsR"/>
    <property type="match status" value="1"/>
</dbReference>
<dbReference type="GO" id="GO:0005886">
    <property type="term" value="C:plasma membrane"/>
    <property type="evidence" value="ECO:0007669"/>
    <property type="project" value="TreeGrafter"/>
</dbReference>
<dbReference type="InterPro" id="IPR011701">
    <property type="entry name" value="MFS"/>
</dbReference>
<feature type="transmembrane region" description="Helical" evidence="4">
    <location>
        <begin position="348"/>
        <end position="370"/>
    </location>
</feature>
<feature type="transmembrane region" description="Helical" evidence="4">
    <location>
        <begin position="224"/>
        <end position="243"/>
    </location>
</feature>
<dbReference type="InterPro" id="IPR020846">
    <property type="entry name" value="MFS_dom"/>
</dbReference>
<dbReference type="RefSeq" id="WP_142859803.1">
    <property type="nucleotide sequence ID" value="NZ_SGOE01000011.1"/>
</dbReference>
<evidence type="ECO:0000256" key="1">
    <source>
        <dbReference type="ARBA" id="ARBA00022692"/>
    </source>
</evidence>
<accession>A0A546XJC7</accession>
<dbReference type="PANTHER" id="PTHR43129:SF1">
    <property type="entry name" value="FOSMIDOMYCIN RESISTANCE PROTEIN"/>
    <property type="match status" value="1"/>
</dbReference>
<name>A0A546XJC7_AGRTU</name>